<organism evidence="2 3">
    <name type="scientific">Nocardia implantans</name>
    <dbReference type="NCBI Taxonomy" id="3108168"/>
    <lineage>
        <taxon>Bacteria</taxon>
        <taxon>Bacillati</taxon>
        <taxon>Actinomycetota</taxon>
        <taxon>Actinomycetes</taxon>
        <taxon>Mycobacteriales</taxon>
        <taxon>Nocardiaceae</taxon>
        <taxon>Nocardia</taxon>
    </lineage>
</organism>
<feature type="domain" description="S1 motif" evidence="1">
    <location>
        <begin position="21"/>
        <end position="82"/>
    </location>
</feature>
<evidence type="ECO:0000313" key="3">
    <source>
        <dbReference type="Proteomes" id="UP001348098"/>
    </source>
</evidence>
<dbReference type="PROSITE" id="PS50126">
    <property type="entry name" value="S1"/>
    <property type="match status" value="1"/>
</dbReference>
<reference evidence="2 3" key="1">
    <citation type="submission" date="2023-12" db="EMBL/GenBank/DDBJ databases">
        <title>novel species in genus Nocarida.</title>
        <authorList>
            <person name="Li Z."/>
        </authorList>
    </citation>
    <scope>NUCLEOTIDE SEQUENCE [LARGE SCALE GENOMIC DNA]</scope>
    <source>
        <strain evidence="2 3">CDC186</strain>
    </source>
</reference>
<dbReference type="InterPro" id="IPR012340">
    <property type="entry name" value="NA-bd_OB-fold"/>
</dbReference>
<dbReference type="EMBL" id="JAYKYQ010000009">
    <property type="protein sequence ID" value="MEB3512717.1"/>
    <property type="molecule type" value="Genomic_DNA"/>
</dbReference>
<protein>
    <submittedName>
        <fullName evidence="2">S1 RNA-binding domain-containing protein</fullName>
    </submittedName>
</protein>
<dbReference type="SUPFAM" id="SSF50249">
    <property type="entry name" value="Nucleic acid-binding proteins"/>
    <property type="match status" value="1"/>
</dbReference>
<dbReference type="RefSeq" id="WP_195081601.1">
    <property type="nucleotide sequence ID" value="NZ_JAYESH010000007.1"/>
</dbReference>
<evidence type="ECO:0000259" key="1">
    <source>
        <dbReference type="PROSITE" id="PS50126"/>
    </source>
</evidence>
<comment type="caution">
    <text evidence="2">The sequence shown here is derived from an EMBL/GenBank/DDBJ whole genome shotgun (WGS) entry which is preliminary data.</text>
</comment>
<dbReference type="InterPro" id="IPR003029">
    <property type="entry name" value="S1_domain"/>
</dbReference>
<sequence length="83" mass="8997">MSHSESSQRGWPEFVAAHARGGVLEATVVQIVPFGAFLEVAPGIHGLLHRTEWSAEPQVGSTLTVRILDIDTEKQRVALAHAE</sequence>
<dbReference type="Pfam" id="PF00575">
    <property type="entry name" value="S1"/>
    <property type="match status" value="1"/>
</dbReference>
<accession>A0ABU6AYZ2</accession>
<dbReference type="Proteomes" id="UP001348098">
    <property type="component" value="Unassembled WGS sequence"/>
</dbReference>
<dbReference type="PANTHER" id="PTHR10724">
    <property type="entry name" value="30S RIBOSOMAL PROTEIN S1"/>
    <property type="match status" value="1"/>
</dbReference>
<dbReference type="InterPro" id="IPR050437">
    <property type="entry name" value="Ribos_protein_bS1-like"/>
</dbReference>
<name>A0ABU6AYZ2_9NOCA</name>
<gene>
    <name evidence="2" type="ORF">U3653_22020</name>
</gene>
<evidence type="ECO:0000313" key="2">
    <source>
        <dbReference type="EMBL" id="MEB3512717.1"/>
    </source>
</evidence>
<keyword evidence="3" id="KW-1185">Reference proteome</keyword>
<dbReference type="SMART" id="SM00316">
    <property type="entry name" value="S1"/>
    <property type="match status" value="1"/>
</dbReference>
<dbReference type="Gene3D" id="2.40.50.140">
    <property type="entry name" value="Nucleic acid-binding proteins"/>
    <property type="match status" value="1"/>
</dbReference>
<proteinExistence type="predicted"/>